<name>A0AAE8EQC8_9GAMM</name>
<dbReference type="EMBL" id="MJLX01000011">
    <property type="protein sequence ID" value="RLM27419.1"/>
    <property type="molecule type" value="Genomic_DNA"/>
</dbReference>
<dbReference type="Pfam" id="PF22003">
    <property type="entry name" value="MrkDrd"/>
    <property type="match status" value="1"/>
</dbReference>
<feature type="domain" description="MrkD-like receptor binding" evidence="3">
    <location>
        <begin position="57"/>
        <end position="214"/>
    </location>
</feature>
<reference evidence="4 5" key="1">
    <citation type="submission" date="2016-09" db="EMBL/GenBank/DDBJ databases">
        <authorList>
            <person name="Doonan J."/>
            <person name="Pachebat J.A."/>
            <person name="Golyshin P.N."/>
            <person name="Denman S."/>
            <person name="Mcdonald J.E."/>
        </authorList>
    </citation>
    <scope>NUCLEOTIDE SEQUENCE [LARGE SCALE GENOMIC DNA]</scope>
    <source>
        <strain evidence="4 5">FRB141</strain>
    </source>
</reference>
<dbReference type="Gene3D" id="2.60.40.3310">
    <property type="match status" value="1"/>
</dbReference>
<dbReference type="InterPro" id="IPR054160">
    <property type="entry name" value="MrkD_recept-bd"/>
</dbReference>
<proteinExistence type="predicted"/>
<dbReference type="Gene3D" id="2.60.40.1090">
    <property type="entry name" value="Fimbrial-type adhesion domain"/>
    <property type="match status" value="1"/>
</dbReference>
<feature type="signal peptide" evidence="1">
    <location>
        <begin position="1"/>
        <end position="33"/>
    </location>
</feature>
<dbReference type="GeneID" id="70907354"/>
<evidence type="ECO:0000259" key="3">
    <source>
        <dbReference type="Pfam" id="PF22003"/>
    </source>
</evidence>
<dbReference type="GO" id="GO:0043709">
    <property type="term" value="P:cell adhesion involved in single-species biofilm formation"/>
    <property type="evidence" value="ECO:0007669"/>
    <property type="project" value="TreeGrafter"/>
</dbReference>
<evidence type="ECO:0000313" key="4">
    <source>
        <dbReference type="EMBL" id="RLM27419.1"/>
    </source>
</evidence>
<dbReference type="InterPro" id="IPR050263">
    <property type="entry name" value="Bact_Fimbrial_Adh_Pro"/>
</dbReference>
<dbReference type="Pfam" id="PF00419">
    <property type="entry name" value="Fimbrial"/>
    <property type="match status" value="1"/>
</dbReference>
<dbReference type="InterPro" id="IPR036937">
    <property type="entry name" value="Adhesion_dom_fimbrial_sf"/>
</dbReference>
<evidence type="ECO:0000259" key="2">
    <source>
        <dbReference type="Pfam" id="PF00419"/>
    </source>
</evidence>
<accession>A0AAE8EQC8</accession>
<dbReference type="AlphaFoldDB" id="A0AAE8EQC8"/>
<dbReference type="PANTHER" id="PTHR33420">
    <property type="entry name" value="FIMBRIAL SUBUNIT ELFA-RELATED"/>
    <property type="match status" value="1"/>
</dbReference>
<comment type="caution">
    <text evidence="4">The sequence shown here is derived from an EMBL/GenBank/DDBJ whole genome shotgun (WGS) entry which is preliminary data.</text>
</comment>
<dbReference type="PANTHER" id="PTHR33420:SF26">
    <property type="entry name" value="FIMBRIAL SUBUNIT"/>
    <property type="match status" value="1"/>
</dbReference>
<evidence type="ECO:0000313" key="5">
    <source>
        <dbReference type="Proteomes" id="UP000285972"/>
    </source>
</evidence>
<dbReference type="RefSeq" id="WP_095834458.1">
    <property type="nucleotide sequence ID" value="NZ_CP014137.1"/>
</dbReference>
<feature type="domain" description="Fimbrial-type adhesion" evidence="2">
    <location>
        <begin position="224"/>
        <end position="358"/>
    </location>
</feature>
<gene>
    <name evidence="4" type="ORF">BIY26_06395</name>
</gene>
<keyword evidence="1" id="KW-0732">Signal</keyword>
<dbReference type="SUPFAM" id="SSF49401">
    <property type="entry name" value="Bacterial adhesins"/>
    <property type="match status" value="1"/>
</dbReference>
<evidence type="ECO:0008006" key="6">
    <source>
        <dbReference type="Google" id="ProtNLM"/>
    </source>
</evidence>
<evidence type="ECO:0000256" key="1">
    <source>
        <dbReference type="SAM" id="SignalP"/>
    </source>
</evidence>
<dbReference type="KEGG" id="bgj:AWC36_11145"/>
<dbReference type="GO" id="GO:0009289">
    <property type="term" value="C:pilus"/>
    <property type="evidence" value="ECO:0007669"/>
    <property type="project" value="InterPro"/>
</dbReference>
<feature type="chain" id="PRO_5042101348" description="Fimbrial protein" evidence="1">
    <location>
        <begin position="34"/>
        <end position="359"/>
    </location>
</feature>
<dbReference type="InterPro" id="IPR000259">
    <property type="entry name" value="Adhesion_dom_fimbrial"/>
</dbReference>
<dbReference type="Proteomes" id="UP000285972">
    <property type="component" value="Unassembled WGS sequence"/>
</dbReference>
<dbReference type="InterPro" id="IPR008966">
    <property type="entry name" value="Adhesion_dom_sf"/>
</dbReference>
<protein>
    <recommendedName>
        <fullName evidence="6">Fimbrial protein</fullName>
    </recommendedName>
</protein>
<sequence length="359" mass="36900">MNKKITMDNAVIGKTVAGLLLVGGLMAAPSAMADVCYSDSSEVSALTAFSWGGTTVLDFGSVSVSPTVQVGDVIATIDYGYVGGADPTGFITFCDYRPSDLLIFSINGKNNASGFLDTGIDGLGIRMTNTSASGPTWILDGASTTYNSAYDITAAATLSIDGVATSGYGLSVDMLGYWRFELVKTADTVSSGASDTSTFTLWTDGIEFNLPSLTIWTWSFSPFTVTAEACSINGYDTSVDLGTATTPSFTAVGATANSTDFTINMICSSTGISPTLTFSGTVDDDVSAVFANDSGTATGVGVQLLYGNTAITPDTAVSLGMAPSTSATDYAFKARLYQTAGAVTAGSVDTSVIFTMGYE</sequence>
<organism evidence="4 5">
    <name type="scientific">Brenneria goodwinii</name>
    <dbReference type="NCBI Taxonomy" id="1109412"/>
    <lineage>
        <taxon>Bacteria</taxon>
        <taxon>Pseudomonadati</taxon>
        <taxon>Pseudomonadota</taxon>
        <taxon>Gammaproteobacteria</taxon>
        <taxon>Enterobacterales</taxon>
        <taxon>Pectobacteriaceae</taxon>
        <taxon>Brenneria</taxon>
    </lineage>
</organism>